<evidence type="ECO:0000256" key="1">
    <source>
        <dbReference type="SAM" id="Phobius"/>
    </source>
</evidence>
<keyword evidence="1" id="KW-0812">Transmembrane</keyword>
<evidence type="ECO:0000313" key="3">
    <source>
        <dbReference type="Proteomes" id="UP000178323"/>
    </source>
</evidence>
<gene>
    <name evidence="2" type="ORF">A2Y83_00530</name>
</gene>
<dbReference type="AlphaFoldDB" id="A0A1F5S1W4"/>
<feature type="transmembrane region" description="Helical" evidence="1">
    <location>
        <begin position="33"/>
        <end position="56"/>
    </location>
</feature>
<feature type="transmembrane region" description="Helical" evidence="1">
    <location>
        <begin position="107"/>
        <end position="126"/>
    </location>
</feature>
<organism evidence="2 3">
    <name type="scientific">Candidatus Falkowbacteria bacterium RBG_13_39_14</name>
    <dbReference type="NCBI Taxonomy" id="1797985"/>
    <lineage>
        <taxon>Bacteria</taxon>
        <taxon>Candidatus Falkowiibacteriota</taxon>
    </lineage>
</organism>
<keyword evidence="1" id="KW-0472">Membrane</keyword>
<dbReference type="EMBL" id="MFFS01000081">
    <property type="protein sequence ID" value="OGF20675.1"/>
    <property type="molecule type" value="Genomic_DNA"/>
</dbReference>
<protein>
    <submittedName>
        <fullName evidence="2">Uncharacterized protein</fullName>
    </submittedName>
</protein>
<name>A0A1F5S1W4_9BACT</name>
<accession>A0A1F5S1W4</accession>
<feature type="transmembrane region" description="Helical" evidence="1">
    <location>
        <begin position="76"/>
        <end position="95"/>
    </location>
</feature>
<evidence type="ECO:0000313" key="2">
    <source>
        <dbReference type="EMBL" id="OGF20675.1"/>
    </source>
</evidence>
<reference evidence="2 3" key="1">
    <citation type="journal article" date="2016" name="Nat. Commun.">
        <title>Thousands of microbial genomes shed light on interconnected biogeochemical processes in an aquifer system.</title>
        <authorList>
            <person name="Anantharaman K."/>
            <person name="Brown C.T."/>
            <person name="Hug L.A."/>
            <person name="Sharon I."/>
            <person name="Castelle C.J."/>
            <person name="Probst A.J."/>
            <person name="Thomas B.C."/>
            <person name="Singh A."/>
            <person name="Wilkins M.J."/>
            <person name="Karaoz U."/>
            <person name="Brodie E.L."/>
            <person name="Williams K.H."/>
            <person name="Hubbard S.S."/>
            <person name="Banfield J.F."/>
        </authorList>
    </citation>
    <scope>NUCLEOTIDE SEQUENCE [LARGE SCALE GENOMIC DNA]</scope>
</reference>
<keyword evidence="1" id="KW-1133">Transmembrane helix</keyword>
<sequence length="254" mass="29669">MTKNLEQTVLEKIKKENIKPEPKWKFLLKNCTLWFFAGASLVFGSMIFSVILYMTLNDWSALRHLGGGKFKFIMMGLPYFWIILLAIFIAVVHYNFRNTKKGYKYRLPIIILISVVASVLLGGVLYKAGIGKGLDDFTAKRAAFYRKIVNKRIDLWHRPEEGFLAGVIISDIEKNNFQLEDFKGDAWGVIMEDAVIMPEIKIKRNERIKMIGKFLGDYNFEARRIMPMGPGRDWFRNNPEARRFFRKRKPPFSR</sequence>
<proteinExistence type="predicted"/>
<comment type="caution">
    <text evidence="2">The sequence shown here is derived from an EMBL/GenBank/DDBJ whole genome shotgun (WGS) entry which is preliminary data.</text>
</comment>
<dbReference type="Proteomes" id="UP000178323">
    <property type="component" value="Unassembled WGS sequence"/>
</dbReference>